<dbReference type="PATRIC" id="fig|155920.8.peg.1440"/>
<feature type="domain" description="Metallo-beta-lactamase" evidence="2">
    <location>
        <begin position="66"/>
        <end position="251"/>
    </location>
</feature>
<dbReference type="KEGG" id="xfs:D934_06140"/>
<dbReference type="AlphaFoldDB" id="A0A060H332"/>
<dbReference type="SMART" id="SM00849">
    <property type="entry name" value="Lactamase_B"/>
    <property type="match status" value="1"/>
</dbReference>
<protein>
    <submittedName>
        <fullName evidence="3">Beta-lactamase</fullName>
    </submittedName>
</protein>
<keyword evidence="1" id="KW-0732">Signal</keyword>
<dbReference type="Pfam" id="PF00753">
    <property type="entry name" value="Lactamase_B"/>
    <property type="match status" value="1"/>
</dbReference>
<reference evidence="3 4" key="1">
    <citation type="submission" date="2013-08" db="EMBL/GenBank/DDBJ databases">
        <authorList>
            <person name="Stouthamer R."/>
            <person name="Nunney L."/>
        </authorList>
    </citation>
    <scope>NUCLEOTIDE SEQUENCE [LARGE SCALE GENOMIC DNA]</scope>
    <source>
        <strain evidence="4">ann-1</strain>
    </source>
</reference>
<dbReference type="PANTHER" id="PTHR42951:SF14">
    <property type="entry name" value="METALLO-BETA-LACTAMASE SUPERFAMILY PROTEIN"/>
    <property type="match status" value="1"/>
</dbReference>
<accession>A0A060H332</accession>
<dbReference type="SUPFAM" id="SSF56281">
    <property type="entry name" value="Metallo-hydrolase/oxidoreductase"/>
    <property type="match status" value="1"/>
</dbReference>
<dbReference type="CDD" id="cd07739">
    <property type="entry name" value="metallo-hydrolase-like_MBL-fold"/>
    <property type="match status" value="1"/>
</dbReference>
<evidence type="ECO:0000313" key="3">
    <source>
        <dbReference type="EMBL" id="AIC09938.1"/>
    </source>
</evidence>
<dbReference type="PANTHER" id="PTHR42951">
    <property type="entry name" value="METALLO-BETA-LACTAMASE DOMAIN-CONTAINING"/>
    <property type="match status" value="1"/>
</dbReference>
<organism evidence="3 4">
    <name type="scientific">Xylella fastidiosa subsp. sandyi Ann-1</name>
    <dbReference type="NCBI Taxonomy" id="155920"/>
    <lineage>
        <taxon>Bacteria</taxon>
        <taxon>Pseudomonadati</taxon>
        <taxon>Pseudomonadota</taxon>
        <taxon>Gammaproteobacteria</taxon>
        <taxon>Lysobacterales</taxon>
        <taxon>Lysobacteraceae</taxon>
        <taxon>Xylella</taxon>
    </lineage>
</organism>
<dbReference type="Gene3D" id="3.60.15.10">
    <property type="entry name" value="Ribonuclease Z/Hydroxyacylglutathione hydrolase-like"/>
    <property type="match status" value="1"/>
</dbReference>
<gene>
    <name evidence="3" type="ORF">D934_06140</name>
</gene>
<feature type="signal peptide" evidence="1">
    <location>
        <begin position="1"/>
        <end position="23"/>
    </location>
</feature>
<evidence type="ECO:0000313" key="4">
    <source>
        <dbReference type="Proteomes" id="UP000027215"/>
    </source>
</evidence>
<dbReference type="RefSeq" id="WP_020852006.1">
    <property type="nucleotide sequence ID" value="NZ_CP006696.1"/>
</dbReference>
<proteinExistence type="predicted"/>
<feature type="chain" id="PRO_5001583330" evidence="1">
    <location>
        <begin position="24"/>
        <end position="317"/>
    </location>
</feature>
<dbReference type="HOGENOM" id="CLU_054962_2_0_6"/>
<dbReference type="InterPro" id="IPR036866">
    <property type="entry name" value="RibonucZ/Hydroxyglut_hydro"/>
</dbReference>
<sequence length="317" mass="34408">MKALNKIRYACLVCTLMVLVTLAGCNSADRSAEPSQSSHQGSEQEGAKKIPLNVEVFNLGERSMFAVSSVLVTGTADAILIDTQFSAADARQLVEKIKASGKRLKAIYISHGDPDYYFGLDSVHAAFPEAKVFATPQTIAHIQATKDAKLKLWAPQLGQDAPKQILIPEPMQGDQLVLEGQELRIIGMDGPTPDRTFVWIPSSRTVAGGISVMGAQHVWMADTQTPQSHMEWLAVLDRIKSMDPKVVVPGHFLPGASLDVRSVTFTADYIRAFDEETVKAKDSVALIAAMKKRYPGLGGEGSLELSAKVAKGEMEWK</sequence>
<dbReference type="InterPro" id="IPR001279">
    <property type="entry name" value="Metallo-B-lactamas"/>
</dbReference>
<evidence type="ECO:0000259" key="2">
    <source>
        <dbReference type="SMART" id="SM00849"/>
    </source>
</evidence>
<dbReference type="InterPro" id="IPR050855">
    <property type="entry name" value="NDM-1-like"/>
</dbReference>
<dbReference type="EMBL" id="CP006696">
    <property type="protein sequence ID" value="AIC09938.1"/>
    <property type="molecule type" value="Genomic_DNA"/>
</dbReference>
<evidence type="ECO:0000256" key="1">
    <source>
        <dbReference type="SAM" id="SignalP"/>
    </source>
</evidence>
<name>A0A060H332_XYLFS</name>
<dbReference type="PROSITE" id="PS51257">
    <property type="entry name" value="PROKAR_LIPOPROTEIN"/>
    <property type="match status" value="1"/>
</dbReference>
<dbReference type="Proteomes" id="UP000027215">
    <property type="component" value="Chromosome"/>
</dbReference>